<evidence type="ECO:0000313" key="4">
    <source>
        <dbReference type="Proteomes" id="UP000094527"/>
    </source>
</evidence>
<dbReference type="InterPro" id="IPR036291">
    <property type="entry name" value="NAD(P)-bd_dom_sf"/>
</dbReference>
<accession>A0A1D2NM87</accession>
<dbReference type="PRINTS" id="PR00081">
    <property type="entry name" value="GDHRDH"/>
</dbReference>
<sequence>MADSQNLTPGTKFQRFLKQFWYLGIIGLIITVTGYIKDRFYKVSAIDVEKLEKRSHQVVVMTGGSTGIGFGIVKKLLLLDYTIILGVQTTAEGEKCVAEIHKLGITSGRMKLLTLELKSLDSVRQFAKEVLASEEGQRIDLLVNNGMILKNIVGQICKHKINVKHHNTSIFSTSAGIMIVPYEKTADNFESQFQVNYLSHFLLTNLLLDRMKDTAANKGEPCQIQYTTSAAQWGGKIDFDELEISKVYCPAKCYADSKLCLVIHTKTLQKRLQDKNINIHAYAVHPGEIPTEVWDNRGFIFRVSRLLLKPFFRKIDDAASIILYPALTPGMGEKWGGQYFENGRVTVPNRQADLPEIQMRLWEKSLELTQNTE</sequence>
<keyword evidence="2" id="KW-1133">Transmembrane helix</keyword>
<keyword evidence="1" id="KW-0560">Oxidoreductase</keyword>
<dbReference type="InterPro" id="IPR002347">
    <property type="entry name" value="SDR_fam"/>
</dbReference>
<dbReference type="Gene3D" id="3.40.50.720">
    <property type="entry name" value="NAD(P)-binding Rossmann-like Domain"/>
    <property type="match status" value="1"/>
</dbReference>
<evidence type="ECO:0000256" key="1">
    <source>
        <dbReference type="ARBA" id="ARBA00023002"/>
    </source>
</evidence>
<dbReference type="PANTHER" id="PTHR43157">
    <property type="entry name" value="PHOSPHATIDYLINOSITOL-GLYCAN BIOSYNTHESIS CLASS F PROTEIN-RELATED"/>
    <property type="match status" value="1"/>
</dbReference>
<dbReference type="STRING" id="48709.A0A1D2NM87"/>
<gene>
    <name evidence="3" type="ORF">Ocin01_00386</name>
</gene>
<reference evidence="3 4" key="1">
    <citation type="journal article" date="2016" name="Genome Biol. Evol.">
        <title>Gene Family Evolution Reflects Adaptation to Soil Environmental Stressors in the Genome of the Collembolan Orchesella cincta.</title>
        <authorList>
            <person name="Faddeeva-Vakhrusheva A."/>
            <person name="Derks M.F."/>
            <person name="Anvar S.Y."/>
            <person name="Agamennone V."/>
            <person name="Suring W."/>
            <person name="Smit S."/>
            <person name="van Straalen N.M."/>
            <person name="Roelofs D."/>
        </authorList>
    </citation>
    <scope>NUCLEOTIDE SEQUENCE [LARGE SCALE GENOMIC DNA]</scope>
    <source>
        <tissue evidence="3">Mixed pool</tissue>
    </source>
</reference>
<dbReference type="Proteomes" id="UP000094527">
    <property type="component" value="Unassembled WGS sequence"/>
</dbReference>
<keyword evidence="4" id="KW-1185">Reference proteome</keyword>
<feature type="transmembrane region" description="Helical" evidence="2">
    <location>
        <begin position="20"/>
        <end position="36"/>
    </location>
</feature>
<evidence type="ECO:0000313" key="3">
    <source>
        <dbReference type="EMBL" id="ODN06329.1"/>
    </source>
</evidence>
<evidence type="ECO:0000256" key="2">
    <source>
        <dbReference type="SAM" id="Phobius"/>
    </source>
</evidence>
<protein>
    <submittedName>
        <fullName evidence="3">Retinol dehydrogenase 12</fullName>
    </submittedName>
</protein>
<dbReference type="AlphaFoldDB" id="A0A1D2NM87"/>
<comment type="caution">
    <text evidence="3">The sequence shown here is derived from an EMBL/GenBank/DDBJ whole genome shotgun (WGS) entry which is preliminary data.</text>
</comment>
<keyword evidence="2" id="KW-0472">Membrane</keyword>
<keyword evidence="2" id="KW-0812">Transmembrane</keyword>
<proteinExistence type="predicted"/>
<dbReference type="GO" id="GO:0016491">
    <property type="term" value="F:oxidoreductase activity"/>
    <property type="evidence" value="ECO:0007669"/>
    <property type="project" value="UniProtKB-KW"/>
</dbReference>
<organism evidence="3 4">
    <name type="scientific">Orchesella cincta</name>
    <name type="common">Springtail</name>
    <name type="synonym">Podura cincta</name>
    <dbReference type="NCBI Taxonomy" id="48709"/>
    <lineage>
        <taxon>Eukaryota</taxon>
        <taxon>Metazoa</taxon>
        <taxon>Ecdysozoa</taxon>
        <taxon>Arthropoda</taxon>
        <taxon>Hexapoda</taxon>
        <taxon>Collembola</taxon>
        <taxon>Entomobryomorpha</taxon>
        <taxon>Entomobryoidea</taxon>
        <taxon>Orchesellidae</taxon>
        <taxon>Orchesellinae</taxon>
        <taxon>Orchesella</taxon>
    </lineage>
</organism>
<dbReference type="EMBL" id="LJIJ01000007">
    <property type="protein sequence ID" value="ODN06329.1"/>
    <property type="molecule type" value="Genomic_DNA"/>
</dbReference>
<dbReference type="OrthoDB" id="191139at2759"/>
<dbReference type="Pfam" id="PF00106">
    <property type="entry name" value="adh_short"/>
    <property type="match status" value="1"/>
</dbReference>
<dbReference type="PANTHER" id="PTHR43157:SF31">
    <property type="entry name" value="PHOSPHATIDYLINOSITOL-GLYCAN BIOSYNTHESIS CLASS F PROTEIN"/>
    <property type="match status" value="1"/>
</dbReference>
<dbReference type="SUPFAM" id="SSF51735">
    <property type="entry name" value="NAD(P)-binding Rossmann-fold domains"/>
    <property type="match status" value="1"/>
</dbReference>
<name>A0A1D2NM87_ORCCI</name>